<organism evidence="2 3">
    <name type="scientific">Candidatus Brocadia fulgida</name>
    <dbReference type="NCBI Taxonomy" id="380242"/>
    <lineage>
        <taxon>Bacteria</taxon>
        <taxon>Pseudomonadati</taxon>
        <taxon>Planctomycetota</taxon>
        <taxon>Candidatus Brocadiia</taxon>
        <taxon>Candidatus Brocadiales</taxon>
        <taxon>Candidatus Brocadiaceae</taxon>
        <taxon>Candidatus Brocadia</taxon>
    </lineage>
</organism>
<sequence>MKTAEIMFNNKRYFYAVFMCHLSIEKALKGLHQERLKEIPPKVHNLIYLLNKIGIKPSEPIGKFLVKLNEDSIVTRYPEELDKLQKDFTQSVVKDILLRSKEALEWIKKQF</sequence>
<dbReference type="Proteomes" id="UP000034954">
    <property type="component" value="Unassembled WGS sequence"/>
</dbReference>
<keyword evidence="3" id="KW-1185">Reference proteome</keyword>
<dbReference type="SMART" id="SM00748">
    <property type="entry name" value="HEPN"/>
    <property type="match status" value="1"/>
</dbReference>
<dbReference type="Pfam" id="PF05168">
    <property type="entry name" value="HEPN"/>
    <property type="match status" value="1"/>
</dbReference>
<protein>
    <submittedName>
        <fullName evidence="2">HEPN domain protein</fullName>
    </submittedName>
</protein>
<dbReference type="SUPFAM" id="SSF81593">
    <property type="entry name" value="Nucleotidyltransferase substrate binding subunit/domain"/>
    <property type="match status" value="1"/>
</dbReference>
<dbReference type="InterPro" id="IPR007842">
    <property type="entry name" value="HEPN_dom"/>
</dbReference>
<feature type="domain" description="HEPN" evidence="1">
    <location>
        <begin position="1"/>
        <end position="103"/>
    </location>
</feature>
<proteinExistence type="predicted"/>
<dbReference type="AlphaFoldDB" id="A0A0M2V0U9"/>
<dbReference type="PATRIC" id="fig|380242.3.peg.605"/>
<evidence type="ECO:0000313" key="3">
    <source>
        <dbReference type="Proteomes" id="UP000034954"/>
    </source>
</evidence>
<reference evidence="2 3" key="1">
    <citation type="journal article" date="2013" name="BMC Microbiol.">
        <title>Identification of the type II cytochrome c maturation pathway in anammox bacteria by comparative genomics.</title>
        <authorList>
            <person name="Ferousi C."/>
            <person name="Speth D.R."/>
            <person name="Reimann J."/>
            <person name="Op den Camp H.J."/>
            <person name="Allen J.W."/>
            <person name="Keltjens J.T."/>
            <person name="Jetten M.S."/>
        </authorList>
    </citation>
    <scope>NUCLEOTIDE SEQUENCE [LARGE SCALE GENOMIC DNA]</scope>
    <source>
        <strain evidence="2">RU1</strain>
    </source>
</reference>
<accession>A0A0M2V0U9</accession>
<dbReference type="EMBL" id="LAQJ01000066">
    <property type="protein sequence ID" value="KKO20781.1"/>
    <property type="molecule type" value="Genomic_DNA"/>
</dbReference>
<comment type="caution">
    <text evidence="2">The sequence shown here is derived from an EMBL/GenBank/DDBJ whole genome shotgun (WGS) entry which is preliminary data.</text>
</comment>
<evidence type="ECO:0000259" key="1">
    <source>
        <dbReference type="PROSITE" id="PS50910"/>
    </source>
</evidence>
<dbReference type="PROSITE" id="PS50910">
    <property type="entry name" value="HEPN"/>
    <property type="match status" value="1"/>
</dbReference>
<gene>
    <name evidence="2" type="ORF">BROFUL_00483</name>
</gene>
<dbReference type="Gene3D" id="1.20.120.330">
    <property type="entry name" value="Nucleotidyltransferases domain 2"/>
    <property type="match status" value="1"/>
</dbReference>
<name>A0A0M2V0U9_9BACT</name>
<evidence type="ECO:0000313" key="2">
    <source>
        <dbReference type="EMBL" id="KKO20781.1"/>
    </source>
</evidence>